<dbReference type="Gene3D" id="2.40.128.410">
    <property type="match status" value="1"/>
</dbReference>
<sequence>MKRLKIKLIKRLLVSFAVSFGILSCGSSSSAVEGVNNFEDLKSFAQNREFEIENRWANPMRANTVSFINHPNFNSGTINLIGNANFIRFKGDSINVFLPYFGVRQMSGGYNDRGAIKFEGVPEDFEIIENEDKKYVRYEFTANDDSEQYQFYVTLYPNGNTNTSVNSSQRDNISYTGKFSKLSSEEGE</sequence>
<dbReference type="PROSITE" id="PS51257">
    <property type="entry name" value="PROKAR_LIPOPROTEIN"/>
    <property type="match status" value="1"/>
</dbReference>
<dbReference type="Pfam" id="PF14059">
    <property type="entry name" value="DUF4251"/>
    <property type="match status" value="1"/>
</dbReference>
<evidence type="ECO:0000256" key="1">
    <source>
        <dbReference type="SAM" id="SignalP"/>
    </source>
</evidence>
<dbReference type="EMBL" id="JBHSAS010000034">
    <property type="protein sequence ID" value="MFC4029746.1"/>
    <property type="molecule type" value="Genomic_DNA"/>
</dbReference>
<comment type="caution">
    <text evidence="2">The sequence shown here is derived from an EMBL/GenBank/DDBJ whole genome shotgun (WGS) entry which is preliminary data.</text>
</comment>
<keyword evidence="3" id="KW-1185">Reference proteome</keyword>
<keyword evidence="1" id="KW-0732">Signal</keyword>
<organism evidence="2 3">
    <name type="scientific">Zunongwangia endophytica</name>
    <dbReference type="NCBI Taxonomy" id="1808945"/>
    <lineage>
        <taxon>Bacteria</taxon>
        <taxon>Pseudomonadati</taxon>
        <taxon>Bacteroidota</taxon>
        <taxon>Flavobacteriia</taxon>
        <taxon>Flavobacteriales</taxon>
        <taxon>Flavobacteriaceae</taxon>
        <taxon>Zunongwangia</taxon>
    </lineage>
</organism>
<feature type="chain" id="PRO_5046241524" evidence="1">
    <location>
        <begin position="31"/>
        <end position="188"/>
    </location>
</feature>
<protein>
    <submittedName>
        <fullName evidence="2">DUF4251 domain-containing protein</fullName>
    </submittedName>
</protein>
<dbReference type="RefSeq" id="WP_290231944.1">
    <property type="nucleotide sequence ID" value="NZ_JAUFPZ010000002.1"/>
</dbReference>
<evidence type="ECO:0000313" key="3">
    <source>
        <dbReference type="Proteomes" id="UP001595793"/>
    </source>
</evidence>
<feature type="signal peptide" evidence="1">
    <location>
        <begin position="1"/>
        <end position="30"/>
    </location>
</feature>
<dbReference type="InterPro" id="IPR025347">
    <property type="entry name" value="DUF4251"/>
</dbReference>
<proteinExistence type="predicted"/>
<dbReference type="Proteomes" id="UP001595793">
    <property type="component" value="Unassembled WGS sequence"/>
</dbReference>
<name>A0ABV8HHE8_9FLAO</name>
<reference evidence="3" key="1">
    <citation type="journal article" date="2019" name="Int. J. Syst. Evol. Microbiol.">
        <title>The Global Catalogue of Microorganisms (GCM) 10K type strain sequencing project: providing services to taxonomists for standard genome sequencing and annotation.</title>
        <authorList>
            <consortium name="The Broad Institute Genomics Platform"/>
            <consortium name="The Broad Institute Genome Sequencing Center for Infectious Disease"/>
            <person name="Wu L."/>
            <person name="Ma J."/>
        </authorList>
    </citation>
    <scope>NUCLEOTIDE SEQUENCE [LARGE SCALE GENOMIC DNA]</scope>
    <source>
        <strain evidence="3">CECT 9128</strain>
    </source>
</reference>
<evidence type="ECO:0000313" key="2">
    <source>
        <dbReference type="EMBL" id="MFC4029746.1"/>
    </source>
</evidence>
<accession>A0ABV8HHE8</accession>
<gene>
    <name evidence="2" type="ORF">ACFOS1_20180</name>
</gene>